<feature type="binding site" evidence="5">
    <location>
        <position position="278"/>
    </location>
    <ligand>
        <name>substrate</name>
    </ligand>
</feature>
<dbReference type="SUPFAM" id="SSF51735">
    <property type="entry name" value="NAD(P)-binding Rossmann-fold domains"/>
    <property type="match status" value="1"/>
</dbReference>
<dbReference type="GO" id="GO:0016853">
    <property type="term" value="F:isomerase activity"/>
    <property type="evidence" value="ECO:0007669"/>
    <property type="project" value="UniProtKB-KW"/>
</dbReference>
<dbReference type="Gene3D" id="3.40.50.720">
    <property type="entry name" value="NAD(P)-binding Rossmann-like Domain"/>
    <property type="match status" value="1"/>
</dbReference>
<name>A0A0J1B5G8_RHOIS</name>
<evidence type="ECO:0000313" key="7">
    <source>
        <dbReference type="EMBL" id="KLU01746.1"/>
    </source>
</evidence>
<dbReference type="EMBL" id="LECT01000050">
    <property type="protein sequence ID" value="KLU01746.1"/>
    <property type="molecule type" value="Genomic_DNA"/>
</dbReference>
<feature type="site" description="Important for catalytic activity" evidence="5">
    <location>
        <position position="116"/>
    </location>
</feature>
<evidence type="ECO:0000259" key="6">
    <source>
        <dbReference type="Pfam" id="PF01370"/>
    </source>
</evidence>
<feature type="domain" description="NAD-dependent epimerase/dehydratase" evidence="6">
    <location>
        <begin position="15"/>
        <end position="246"/>
    </location>
</feature>
<reference evidence="7" key="1">
    <citation type="submission" date="2015-05" db="EMBL/GenBank/DDBJ databases">
        <title>Permanent draft genome of Rhodopirellula islandicus K833.</title>
        <authorList>
            <person name="Kizina J."/>
            <person name="Richter M."/>
            <person name="Glockner F.O."/>
            <person name="Harder J."/>
        </authorList>
    </citation>
    <scope>NUCLEOTIDE SEQUENCE [LARGE SCALE GENOMIC DNA]</scope>
    <source>
        <strain evidence="7">K833</strain>
    </source>
</reference>
<feature type="binding site" evidence="5">
    <location>
        <begin position="114"/>
        <end position="117"/>
    </location>
    <ligand>
        <name>NADP(+)</name>
        <dbReference type="ChEBI" id="CHEBI:58349"/>
    </ligand>
</feature>
<comment type="pathway">
    <text evidence="5">Nucleotide-sugar biosynthesis; GDP-L-fucose biosynthesis via de novo pathway; GDP-L-fucose from GDP-alpha-D-mannose: step 2/2.</text>
</comment>
<comment type="similarity">
    <text evidence="1 5">Belongs to the NAD(P)-dependent epimerase/dehydratase family. Fucose synthase subfamily.</text>
</comment>
<feature type="active site" description="Proton donor/acceptor" evidence="5">
    <location>
        <position position="145"/>
    </location>
</feature>
<feature type="site" description="Important for catalytic activity" evidence="5">
    <location>
        <position position="118"/>
    </location>
</feature>
<dbReference type="CDD" id="cd05239">
    <property type="entry name" value="GDP_FS_SDR_e"/>
    <property type="match status" value="1"/>
</dbReference>
<keyword evidence="3 5" id="KW-0560">Oxidoreductase</keyword>
<proteinExistence type="inferred from homology"/>
<evidence type="ECO:0000256" key="4">
    <source>
        <dbReference type="ARBA" id="ARBA00023235"/>
    </source>
</evidence>
<organism evidence="7 8">
    <name type="scientific">Rhodopirellula islandica</name>
    <dbReference type="NCBI Taxonomy" id="595434"/>
    <lineage>
        <taxon>Bacteria</taxon>
        <taxon>Pseudomonadati</taxon>
        <taxon>Planctomycetota</taxon>
        <taxon>Planctomycetia</taxon>
        <taxon>Pirellulales</taxon>
        <taxon>Pirellulaceae</taxon>
        <taxon>Rhodopirellula</taxon>
    </lineage>
</organism>
<evidence type="ECO:0000256" key="1">
    <source>
        <dbReference type="ARBA" id="ARBA00005959"/>
    </source>
</evidence>
<protein>
    <recommendedName>
        <fullName evidence="5">GDP-L-fucose synthase</fullName>
        <ecNumber evidence="5">1.1.1.271</ecNumber>
    </recommendedName>
    <alternativeName>
        <fullName evidence="5">GDP-4-keto-6-deoxy-D-mannose-3,5-epimerase-4-reductase</fullName>
    </alternativeName>
</protein>
<dbReference type="HAMAP" id="MF_00956">
    <property type="entry name" value="GDP_fucose_synth"/>
    <property type="match status" value="1"/>
</dbReference>
<dbReference type="AlphaFoldDB" id="A0A0J1B5G8"/>
<comment type="function">
    <text evidence="5">Catalyzes the two-step NADP-dependent conversion of GDP-4-dehydro-6-deoxy-D-mannose to GDP-fucose, involving an epimerase and a reductase reaction.</text>
</comment>
<dbReference type="PANTHER" id="PTHR43238">
    <property type="entry name" value="GDP-L-FUCOSE SYNTHASE"/>
    <property type="match status" value="1"/>
</dbReference>
<dbReference type="RefSeq" id="WP_236696689.1">
    <property type="nucleotide sequence ID" value="NZ_LECT01000050.1"/>
</dbReference>
<dbReference type="GO" id="GO:0050577">
    <property type="term" value="F:GDP-L-fucose synthase activity"/>
    <property type="evidence" value="ECO:0007669"/>
    <property type="project" value="UniProtKB-UniRule"/>
</dbReference>
<accession>A0A0J1B5G8</accession>
<dbReference type="GO" id="GO:0070401">
    <property type="term" value="F:NADP+ binding"/>
    <property type="evidence" value="ECO:0007669"/>
    <property type="project" value="UniProtKB-UniRule"/>
</dbReference>
<comment type="caution">
    <text evidence="7">The sequence shown here is derived from an EMBL/GenBank/DDBJ whole genome shotgun (WGS) entry which is preliminary data.</text>
</comment>
<dbReference type="PATRIC" id="fig|595434.4.peg.5935"/>
<feature type="binding site" evidence="5">
    <location>
        <begin position="172"/>
        <end position="175"/>
    </location>
    <ligand>
        <name>NADP(+)</name>
        <dbReference type="ChEBI" id="CHEBI:58349"/>
    </ligand>
</feature>
<dbReference type="Pfam" id="PF01370">
    <property type="entry name" value="Epimerase"/>
    <property type="match status" value="1"/>
</dbReference>
<feature type="binding site" evidence="5">
    <location>
        <position position="218"/>
    </location>
    <ligand>
        <name>substrate</name>
    </ligand>
</feature>
<evidence type="ECO:0000313" key="8">
    <source>
        <dbReference type="Proteomes" id="UP000036367"/>
    </source>
</evidence>
<evidence type="ECO:0000256" key="5">
    <source>
        <dbReference type="HAMAP-Rule" id="MF_00956"/>
    </source>
</evidence>
<keyword evidence="4 5" id="KW-0413">Isomerase</keyword>
<keyword evidence="8" id="KW-1185">Reference proteome</keyword>
<dbReference type="Proteomes" id="UP000036367">
    <property type="component" value="Unassembled WGS sequence"/>
</dbReference>
<feature type="binding site" evidence="5">
    <location>
        <begin position="19"/>
        <end position="25"/>
    </location>
    <ligand>
        <name>NADP(+)</name>
        <dbReference type="ChEBI" id="CHEBI:58349"/>
    </ligand>
</feature>
<feature type="binding site" evidence="5">
    <location>
        <position position="149"/>
    </location>
    <ligand>
        <name>NADP(+)</name>
        <dbReference type="ChEBI" id="CHEBI:58349"/>
    </ligand>
</feature>
<comment type="catalytic activity">
    <reaction evidence="5">
        <text>GDP-beta-L-fucose + NADP(+) = GDP-4-dehydro-alpha-D-rhamnose + NADPH + H(+)</text>
        <dbReference type="Rhea" id="RHEA:18885"/>
        <dbReference type="ChEBI" id="CHEBI:15378"/>
        <dbReference type="ChEBI" id="CHEBI:57273"/>
        <dbReference type="ChEBI" id="CHEBI:57783"/>
        <dbReference type="ChEBI" id="CHEBI:57964"/>
        <dbReference type="ChEBI" id="CHEBI:58349"/>
        <dbReference type="EC" id="1.1.1.271"/>
    </reaction>
</comment>
<sequence>MPEEKGFSVRQDEPIWITGAAGMVGAALTKHLQTAGYTNLLTPARSELDLCSADAVQDYVSQHRPKHAFLLAAKVGGIVANINDPVGFLDENLRLVVNQLSACAKAGVEKVLLLGSTCIYPRECAQPMVEDSLLTGPLEPTNEGYALAKIAGLRLAQSYQKQMGMKCVLPMPCNIYGTGDHFDLARCHVLSALVKRFSDAVDQNAESVTLWGTGSAKREFIHVEDVVRGMLHLFDAETDGQIINLGPGTDVSIAELAGMIAEQTGFQGQICWDTTRPDGMPRKCTDNTRLKQLGFEPRVSLNDGIARTIQEYRQTLSNNPYSANAA</sequence>
<dbReference type="STRING" id="595434.RISK_006245"/>
<keyword evidence="2 5" id="KW-0521">NADP</keyword>
<dbReference type="PANTHER" id="PTHR43238:SF1">
    <property type="entry name" value="GDP-L-FUCOSE SYNTHASE"/>
    <property type="match status" value="1"/>
</dbReference>
<dbReference type="InterPro" id="IPR001509">
    <property type="entry name" value="Epimerase_deHydtase"/>
</dbReference>
<evidence type="ECO:0000256" key="3">
    <source>
        <dbReference type="ARBA" id="ARBA00023002"/>
    </source>
</evidence>
<dbReference type="GO" id="GO:0042351">
    <property type="term" value="P:'de novo' GDP-L-fucose biosynthetic process"/>
    <property type="evidence" value="ECO:0007669"/>
    <property type="project" value="UniProtKB-UniRule"/>
</dbReference>
<feature type="binding site" evidence="5">
    <location>
        <position position="211"/>
    </location>
    <ligand>
        <name>substrate</name>
    </ligand>
</feature>
<feature type="binding site" evidence="5">
    <location>
        <position position="196"/>
    </location>
    <ligand>
        <name>substrate</name>
    </ligand>
</feature>
<gene>
    <name evidence="5" type="primary">fcl</name>
    <name evidence="7" type="ORF">RISK_006245</name>
</gene>
<evidence type="ECO:0000256" key="2">
    <source>
        <dbReference type="ARBA" id="ARBA00022857"/>
    </source>
</evidence>
<dbReference type="EC" id="1.1.1.271" evidence="5"/>
<dbReference type="Gene3D" id="3.90.25.10">
    <property type="entry name" value="UDP-galactose 4-epimerase, domain 1"/>
    <property type="match status" value="1"/>
</dbReference>
<dbReference type="UniPathway" id="UPA00128">
    <property type="reaction ID" value="UER00191"/>
</dbReference>
<keyword evidence="5" id="KW-0511">Multifunctional enzyme</keyword>
<dbReference type="InterPro" id="IPR028614">
    <property type="entry name" value="GDP_fucose/colitose_synth"/>
</dbReference>
<dbReference type="InterPro" id="IPR036291">
    <property type="entry name" value="NAD(P)-bd_dom_sf"/>
</dbReference>
<feature type="binding site" evidence="5">
    <location>
        <position position="188"/>
    </location>
    <ligand>
        <name>NADP(+)</name>
        <dbReference type="ChEBI" id="CHEBI:58349"/>
    </ligand>
</feature>